<sequence>MAMHRPCPAPVSPTPFSASLLSSPAPSTPSHMWSSVPASTAPSSPAPESDSGEHMKAEEDKEESPFLMGMPLAAPTSHADEFKADEEVQENEEEAEEDEDEEDAAQYKQLERVLEKSVMYSALLSAQMAGAKVRHVELLRTHRVEAQAQANAKAKKGRPAKRRKGAHGHVVVEDEVEDKARGEMRVEEDAEGAFPQPALVTGARLKDYQLEGLQWMVSLHENGISGILADEMGLGKTLQTITFSAHLHALRFSCPFLIVFPLSVLHNWVDEYTKFAPGISVVIYHGRCIGSLAPGSFSLNPGYPDCWWNLQNTYS</sequence>
<keyword evidence="6" id="KW-1185">Reference proteome</keyword>
<dbReference type="AlphaFoldDB" id="A0AAD7DZP6"/>
<dbReference type="EMBL" id="JARKIE010000012">
    <property type="protein sequence ID" value="KAJ7703512.1"/>
    <property type="molecule type" value="Genomic_DNA"/>
</dbReference>
<keyword evidence="2" id="KW-0067">ATP-binding</keyword>
<proteinExistence type="predicted"/>
<evidence type="ECO:0000313" key="6">
    <source>
        <dbReference type="Proteomes" id="UP001221757"/>
    </source>
</evidence>
<evidence type="ECO:0000259" key="4">
    <source>
        <dbReference type="Pfam" id="PF00176"/>
    </source>
</evidence>
<dbReference type="InterPro" id="IPR027417">
    <property type="entry name" value="P-loop_NTPase"/>
</dbReference>
<dbReference type="InterPro" id="IPR000330">
    <property type="entry name" value="SNF2_N"/>
</dbReference>
<feature type="region of interest" description="Disordered" evidence="3">
    <location>
        <begin position="148"/>
        <end position="169"/>
    </location>
</feature>
<dbReference type="Gene3D" id="3.40.50.10810">
    <property type="entry name" value="Tandem AAA-ATPase domain"/>
    <property type="match status" value="1"/>
</dbReference>
<protein>
    <recommendedName>
        <fullName evidence="4">SNF2 N-terminal domain-containing protein</fullName>
    </recommendedName>
</protein>
<evidence type="ECO:0000313" key="5">
    <source>
        <dbReference type="EMBL" id="KAJ7703512.1"/>
    </source>
</evidence>
<dbReference type="SUPFAM" id="SSF52540">
    <property type="entry name" value="P-loop containing nucleoside triphosphate hydrolases"/>
    <property type="match status" value="1"/>
</dbReference>
<dbReference type="InterPro" id="IPR038718">
    <property type="entry name" value="SNF2-like_sf"/>
</dbReference>
<dbReference type="GO" id="GO:0005524">
    <property type="term" value="F:ATP binding"/>
    <property type="evidence" value="ECO:0007669"/>
    <property type="project" value="InterPro"/>
</dbReference>
<evidence type="ECO:0000256" key="2">
    <source>
        <dbReference type="ARBA" id="ARBA00022840"/>
    </source>
</evidence>
<feature type="compositionally biased region" description="Basic residues" evidence="3">
    <location>
        <begin position="153"/>
        <end position="167"/>
    </location>
</feature>
<dbReference type="Pfam" id="PF00176">
    <property type="entry name" value="SNF2-rel_dom"/>
    <property type="match status" value="1"/>
</dbReference>
<reference evidence="5" key="1">
    <citation type="submission" date="2023-03" db="EMBL/GenBank/DDBJ databases">
        <title>Massive genome expansion in bonnet fungi (Mycena s.s.) driven by repeated elements and novel gene families across ecological guilds.</title>
        <authorList>
            <consortium name="Lawrence Berkeley National Laboratory"/>
            <person name="Harder C.B."/>
            <person name="Miyauchi S."/>
            <person name="Viragh M."/>
            <person name="Kuo A."/>
            <person name="Thoen E."/>
            <person name="Andreopoulos B."/>
            <person name="Lu D."/>
            <person name="Skrede I."/>
            <person name="Drula E."/>
            <person name="Henrissat B."/>
            <person name="Morin E."/>
            <person name="Kohler A."/>
            <person name="Barry K."/>
            <person name="LaButti K."/>
            <person name="Morin E."/>
            <person name="Salamov A."/>
            <person name="Lipzen A."/>
            <person name="Mereny Z."/>
            <person name="Hegedus B."/>
            <person name="Baldrian P."/>
            <person name="Stursova M."/>
            <person name="Weitz H."/>
            <person name="Taylor A."/>
            <person name="Grigoriev I.V."/>
            <person name="Nagy L.G."/>
            <person name="Martin F."/>
            <person name="Kauserud H."/>
        </authorList>
    </citation>
    <scope>NUCLEOTIDE SEQUENCE</scope>
    <source>
        <strain evidence="5">CBHHK067</strain>
    </source>
</reference>
<organism evidence="5 6">
    <name type="scientific">Mycena rosella</name>
    <name type="common">Pink bonnet</name>
    <name type="synonym">Agaricus rosellus</name>
    <dbReference type="NCBI Taxonomy" id="1033263"/>
    <lineage>
        <taxon>Eukaryota</taxon>
        <taxon>Fungi</taxon>
        <taxon>Dikarya</taxon>
        <taxon>Basidiomycota</taxon>
        <taxon>Agaricomycotina</taxon>
        <taxon>Agaricomycetes</taxon>
        <taxon>Agaricomycetidae</taxon>
        <taxon>Agaricales</taxon>
        <taxon>Marasmiineae</taxon>
        <taxon>Mycenaceae</taxon>
        <taxon>Mycena</taxon>
    </lineage>
</organism>
<dbReference type="CDD" id="cd17919">
    <property type="entry name" value="DEXHc_Snf"/>
    <property type="match status" value="1"/>
</dbReference>
<evidence type="ECO:0000256" key="3">
    <source>
        <dbReference type="SAM" id="MobiDB-lite"/>
    </source>
</evidence>
<name>A0AAD7DZP6_MYCRO</name>
<dbReference type="PANTHER" id="PTHR10799">
    <property type="entry name" value="SNF2/RAD54 HELICASE FAMILY"/>
    <property type="match status" value="1"/>
</dbReference>
<comment type="caution">
    <text evidence="5">The sequence shown here is derived from an EMBL/GenBank/DDBJ whole genome shotgun (WGS) entry which is preliminary data.</text>
</comment>
<feature type="domain" description="SNF2 N-terminal" evidence="4">
    <location>
        <begin position="208"/>
        <end position="287"/>
    </location>
</feature>
<feature type="compositionally biased region" description="Acidic residues" evidence="3">
    <location>
        <begin position="87"/>
        <end position="104"/>
    </location>
</feature>
<evidence type="ECO:0000256" key="1">
    <source>
        <dbReference type="ARBA" id="ARBA00022741"/>
    </source>
</evidence>
<feature type="region of interest" description="Disordered" evidence="3">
    <location>
        <begin position="1"/>
        <end position="105"/>
    </location>
</feature>
<accession>A0AAD7DZP6</accession>
<keyword evidence="1" id="KW-0547">Nucleotide-binding</keyword>
<dbReference type="Proteomes" id="UP001221757">
    <property type="component" value="Unassembled WGS sequence"/>
</dbReference>
<gene>
    <name evidence="5" type="ORF">B0H17DRAFT_1194048</name>
</gene>
<feature type="compositionally biased region" description="Low complexity" evidence="3">
    <location>
        <begin position="14"/>
        <end position="49"/>
    </location>
</feature>